<evidence type="ECO:0000313" key="1">
    <source>
        <dbReference type="EMBL" id="SFG12250.1"/>
    </source>
</evidence>
<proteinExistence type="predicted"/>
<dbReference type="InterPro" id="IPR047735">
    <property type="entry name" value="GrdX-like"/>
</dbReference>
<evidence type="ECO:0008006" key="3">
    <source>
        <dbReference type="Google" id="ProtNLM"/>
    </source>
</evidence>
<keyword evidence="2" id="KW-1185">Reference proteome</keyword>
<dbReference type="OrthoDB" id="9815289at2"/>
<dbReference type="RefSeq" id="WP_083405212.1">
    <property type="nucleotide sequence ID" value="NZ_FOOE01000027.1"/>
</dbReference>
<dbReference type="NCBIfam" id="NF038093">
    <property type="entry name" value="GrdX"/>
    <property type="match status" value="1"/>
</dbReference>
<reference evidence="1 2" key="1">
    <citation type="submission" date="2016-10" db="EMBL/GenBank/DDBJ databases">
        <authorList>
            <person name="de Groot N.N."/>
        </authorList>
    </citation>
    <scope>NUCLEOTIDE SEQUENCE [LARGE SCALE GENOMIC DNA]</scope>
    <source>
        <strain evidence="1 2">NLAE-zl-G419</strain>
    </source>
</reference>
<accession>A0A1I2P9T1</accession>
<protein>
    <recommendedName>
        <fullName evidence="3">GrdX protein</fullName>
    </recommendedName>
</protein>
<dbReference type="Proteomes" id="UP000182135">
    <property type="component" value="Unassembled WGS sequence"/>
</dbReference>
<dbReference type="eggNOG" id="ENOG5032Y6H">
    <property type="taxonomic scope" value="Bacteria"/>
</dbReference>
<dbReference type="AlphaFoldDB" id="A0A1I2P9T1"/>
<organism evidence="1 2">
    <name type="scientific">Clostridium cadaveris</name>
    <dbReference type="NCBI Taxonomy" id="1529"/>
    <lineage>
        <taxon>Bacteria</taxon>
        <taxon>Bacillati</taxon>
        <taxon>Bacillota</taxon>
        <taxon>Clostridia</taxon>
        <taxon>Eubacteriales</taxon>
        <taxon>Clostridiaceae</taxon>
        <taxon>Clostridium</taxon>
    </lineage>
</organism>
<sequence>MLEIEHIEKLCLITNNYDAYEKYKDMINVEFKDESYINTMYAIRDKIHLGYVLLTHPMAGSLKPNQTPYKSVLLVKAEKIDYESIALIENAIESSLKFLKQRKLPNWSEKCLKDFRTLDLSFIDGAFLRQHSIIF</sequence>
<dbReference type="STRING" id="1529.SAMN04487885_1279"/>
<dbReference type="EMBL" id="FOOE01000027">
    <property type="protein sequence ID" value="SFG12250.1"/>
    <property type="molecule type" value="Genomic_DNA"/>
</dbReference>
<evidence type="ECO:0000313" key="2">
    <source>
        <dbReference type="Proteomes" id="UP000182135"/>
    </source>
</evidence>
<name>A0A1I2P9T1_9CLOT</name>
<gene>
    <name evidence="1" type="ORF">SAMN04487885_1279</name>
</gene>